<dbReference type="GO" id="GO:0003677">
    <property type="term" value="F:DNA binding"/>
    <property type="evidence" value="ECO:0007669"/>
    <property type="project" value="InterPro"/>
</dbReference>
<dbReference type="GO" id="GO:0046685">
    <property type="term" value="P:response to arsenic-containing substance"/>
    <property type="evidence" value="ECO:0007669"/>
    <property type="project" value="InterPro"/>
</dbReference>
<organism evidence="1 2">
    <name type="scientific">Listeria weihenstephanensis</name>
    <dbReference type="NCBI Taxonomy" id="1006155"/>
    <lineage>
        <taxon>Bacteria</taxon>
        <taxon>Bacillati</taxon>
        <taxon>Bacillota</taxon>
        <taxon>Bacilli</taxon>
        <taxon>Bacillales</taxon>
        <taxon>Listeriaceae</taxon>
        <taxon>Listeria</taxon>
    </lineage>
</organism>
<proteinExistence type="predicted"/>
<gene>
    <name evidence="1" type="ORF">HB943_00150</name>
</gene>
<dbReference type="Proteomes" id="UP000564536">
    <property type="component" value="Unassembled WGS sequence"/>
</dbReference>
<accession>A0A841YZP7</accession>
<evidence type="ECO:0000313" key="2">
    <source>
        <dbReference type="Proteomes" id="UP000564536"/>
    </source>
</evidence>
<sequence>MIEFTFLLDSRESLKQSDEIELEIFHSLFDKEFLESYRFVMEEQIVLDVFYLEDSLEPFLENEAVIGLLKKDGTKALPITLKDGEIIKSKKLLSADECAEIFDMGIFIQYSDG</sequence>
<comment type="caution">
    <text evidence="1">The sequence shown here is derived from an EMBL/GenBank/DDBJ whole genome shotgun (WGS) entry which is preliminary data.</text>
</comment>
<evidence type="ECO:0000313" key="1">
    <source>
        <dbReference type="EMBL" id="MBC1498991.1"/>
    </source>
</evidence>
<dbReference type="Pfam" id="PF06953">
    <property type="entry name" value="ArsD"/>
    <property type="match status" value="1"/>
</dbReference>
<dbReference type="AlphaFoldDB" id="A0A841YZP7"/>
<dbReference type="InterPro" id="IPR010712">
    <property type="entry name" value="Arsenical-R_ArsD"/>
</dbReference>
<dbReference type="GO" id="GO:0045892">
    <property type="term" value="P:negative regulation of DNA-templated transcription"/>
    <property type="evidence" value="ECO:0007669"/>
    <property type="project" value="InterPro"/>
</dbReference>
<name>A0A841YZP7_9LIST</name>
<dbReference type="Gene3D" id="3.40.30.10">
    <property type="entry name" value="Glutaredoxin"/>
    <property type="match status" value="1"/>
</dbReference>
<protein>
    <submittedName>
        <fullName evidence="1">Arsenic metallochaperone ArsD family protein</fullName>
    </submittedName>
</protein>
<dbReference type="EMBL" id="JAARRL010000001">
    <property type="protein sequence ID" value="MBC1498991.1"/>
    <property type="molecule type" value="Genomic_DNA"/>
</dbReference>
<dbReference type="RefSeq" id="WP_185423748.1">
    <property type="nucleotide sequence ID" value="NZ_JAARRL010000001.1"/>
</dbReference>
<reference evidence="1 2" key="1">
    <citation type="submission" date="2020-03" db="EMBL/GenBank/DDBJ databases">
        <title>Soil Listeria distribution.</title>
        <authorList>
            <person name="Liao J."/>
            <person name="Wiedmann M."/>
        </authorList>
    </citation>
    <scope>NUCLEOTIDE SEQUENCE [LARGE SCALE GENOMIC DNA]</scope>
    <source>
        <strain evidence="1 2">FSL L7-1523</strain>
    </source>
</reference>